<evidence type="ECO:0000313" key="3">
    <source>
        <dbReference type="EMBL" id="HGZ11113.1"/>
    </source>
</evidence>
<sequence length="734" mass="82942">MPGHGWPEVEPERVEEVIQVKNRWYVLATAALSEDRLRVLKHGETFALYDRLGNIKPYGLGEEGLYHEGCRFLSRWELTVNDRQPMLLNSSVKEDNSLLAVDLTIPDHYENGRLVIPRGTVYISREQVLWRGVHYERLKLTNYGCSLVSLSLAWQFEADFADVFEVRGVRREKRGMQLPPESQDSLVRLGYRGLDGVVRRSCLKFQPTPTRLNDREAYFTLELPPKEVVELSVAVACEVEEQAPLILEVSEAAAQATGALAALRAQAAQIYTSNEQFNDWLNRSMADLGMLLTQTPYGCYPYAGVPWFSTPFGRDGLITALECLWVNPDLARGVLNFLAAHQATREEPEKDAEPGKILHEARLGEMAALGEVPFQRYYGSVDATPLFVILAEAYYQRTGDREFLARLWPHVLLALDWLENYGDQDQDGFVEYQSHTPMGLQHQGWKDSDDAVFHADGRLAKGPIALCEVQGYAYLARRSAAVLARVLDEEDRASRLEKQARNLKRRFNQAFWCEDLGTFALALDGEKQPCRVLTSNAGHALWSGIASWEHAHRLARTLFSEDFYSGWGIRTVAQGQARYNPMSYHNGSVWPHDNALIAAGLARYGFKNQTLRILTGLFDASIVLDLHRLPELFCGFKRLTGQSLTLYPLACAPQAWASAAVFYLLQSCLGLSFSPDKPQVCFIHPRLPEFLKWVEIRNLRVGQGSVDLVLHRHPRDVGVNVLRKEKEVEIAVII</sequence>
<feature type="domain" description="Mannosylglycerate hydrolase MGH1-like glycoside hydrolase" evidence="2">
    <location>
        <begin position="318"/>
        <end position="616"/>
    </location>
</feature>
<reference evidence="3" key="1">
    <citation type="journal article" date="2020" name="mSystems">
        <title>Genome- and Community-Level Interaction Insights into Carbon Utilization and Element Cycling Functions of Hydrothermarchaeota in Hydrothermal Sediment.</title>
        <authorList>
            <person name="Zhou Z."/>
            <person name="Liu Y."/>
            <person name="Xu W."/>
            <person name="Pan J."/>
            <person name="Luo Z.H."/>
            <person name="Li M."/>
        </authorList>
    </citation>
    <scope>NUCLEOTIDE SEQUENCE [LARGE SCALE GENOMIC DNA]</scope>
    <source>
        <strain evidence="3">SpSt-853</strain>
    </source>
</reference>
<accession>A0A7C5ALH1</accession>
<dbReference type="Gene3D" id="1.50.10.10">
    <property type="match status" value="1"/>
</dbReference>
<dbReference type="EMBL" id="DTKJ01000017">
    <property type="protein sequence ID" value="HGZ11113.1"/>
    <property type="molecule type" value="Genomic_DNA"/>
</dbReference>
<gene>
    <name evidence="3" type="ORF">ENW48_02705</name>
</gene>
<name>A0A7C5ALH1_9BACT</name>
<dbReference type="InterPro" id="IPR012341">
    <property type="entry name" value="6hp_glycosidase-like_sf"/>
</dbReference>
<dbReference type="InterPro" id="IPR054491">
    <property type="entry name" value="MGH1-like_GH"/>
</dbReference>
<dbReference type="Pfam" id="PF22422">
    <property type="entry name" value="MGH1-like_GH"/>
    <property type="match status" value="1"/>
</dbReference>
<evidence type="ECO:0000259" key="1">
    <source>
        <dbReference type="Pfam" id="PF14742"/>
    </source>
</evidence>
<dbReference type="GO" id="GO:0005975">
    <property type="term" value="P:carbohydrate metabolic process"/>
    <property type="evidence" value="ECO:0007669"/>
    <property type="project" value="InterPro"/>
</dbReference>
<evidence type="ECO:0000259" key="2">
    <source>
        <dbReference type="Pfam" id="PF22422"/>
    </source>
</evidence>
<dbReference type="Pfam" id="PF14742">
    <property type="entry name" value="GDE_N_bis"/>
    <property type="match status" value="1"/>
</dbReference>
<dbReference type="AlphaFoldDB" id="A0A7C5ALH1"/>
<comment type="caution">
    <text evidence="3">The sequence shown here is derived from an EMBL/GenBank/DDBJ whole genome shotgun (WGS) entry which is preliminary data.</text>
</comment>
<organism evidence="3">
    <name type="scientific">Desulfobacca acetoxidans</name>
    <dbReference type="NCBI Taxonomy" id="60893"/>
    <lineage>
        <taxon>Bacteria</taxon>
        <taxon>Pseudomonadati</taxon>
        <taxon>Thermodesulfobacteriota</taxon>
        <taxon>Desulfobaccia</taxon>
        <taxon>Desulfobaccales</taxon>
        <taxon>Desulfobaccaceae</taxon>
        <taxon>Desulfobacca</taxon>
    </lineage>
</organism>
<proteinExistence type="predicted"/>
<dbReference type="InterPro" id="IPR008928">
    <property type="entry name" value="6-hairpin_glycosidase_sf"/>
</dbReference>
<protein>
    <submittedName>
        <fullName evidence="3">Amylo-alpha-1,6-glucosidase</fullName>
    </submittedName>
</protein>
<dbReference type="SUPFAM" id="SSF48208">
    <property type="entry name" value="Six-hairpin glycosidases"/>
    <property type="match status" value="1"/>
</dbReference>
<feature type="domain" description="Putative glycogen debranching enzyme N-terminal" evidence="1">
    <location>
        <begin position="40"/>
        <end position="233"/>
    </location>
</feature>
<dbReference type="InterPro" id="IPR032856">
    <property type="entry name" value="GDE_N_bis"/>
</dbReference>